<dbReference type="GeneID" id="66211859"/>
<evidence type="ECO:0000313" key="2">
    <source>
        <dbReference type="EMBL" id="UYF74561.1"/>
    </source>
</evidence>
<reference evidence="2" key="2">
    <citation type="journal article" date="2022" name="J Glob Antimicrob Resist">
        <title>Comparative analysis of IMP-4- and OXA-58-containing plasmids of three carbapenemase-producing Acinetobacter ursingii strains in the Netherlands.</title>
        <authorList>
            <person name="Hendrickx A.P.A."/>
            <person name="Schade R.P."/>
            <person name="Landman F."/>
            <person name="Bosch T."/>
            <person name="Schouls L.M."/>
            <person name="van Dijk K."/>
        </authorList>
    </citation>
    <scope>NUCLEOTIDE SEQUENCE</scope>
    <source>
        <strain evidence="2">RIVM_C010761</strain>
    </source>
</reference>
<dbReference type="Gene3D" id="3.40.50.1820">
    <property type="entry name" value="alpha/beta hydrolase"/>
    <property type="match status" value="1"/>
</dbReference>
<dbReference type="InterPro" id="IPR029058">
    <property type="entry name" value="AB_hydrolase_fold"/>
</dbReference>
<evidence type="ECO:0000313" key="1">
    <source>
        <dbReference type="EMBL" id="QQT86321.1"/>
    </source>
</evidence>
<dbReference type="GO" id="GO:0016787">
    <property type="term" value="F:hydrolase activity"/>
    <property type="evidence" value="ECO:0007669"/>
    <property type="project" value="UniProtKB-KW"/>
</dbReference>
<gene>
    <name evidence="1" type="ORF">I6I53_15910</name>
    <name evidence="2" type="ORF">LSO58_12000</name>
</gene>
<dbReference type="EMBL" id="CP068176">
    <property type="protein sequence ID" value="QQT86321.1"/>
    <property type="molecule type" value="Genomic_DNA"/>
</dbReference>
<accession>A0A7T9Z726</accession>
<dbReference type="EMBL" id="CP089044">
    <property type="protein sequence ID" value="UYF74561.1"/>
    <property type="molecule type" value="Genomic_DNA"/>
</dbReference>
<dbReference type="Proteomes" id="UP001164081">
    <property type="component" value="Chromosome"/>
</dbReference>
<organism evidence="1 3">
    <name type="scientific">Acinetobacter ursingii</name>
    <dbReference type="NCBI Taxonomy" id="108980"/>
    <lineage>
        <taxon>Bacteria</taxon>
        <taxon>Pseudomonadati</taxon>
        <taxon>Pseudomonadota</taxon>
        <taxon>Gammaproteobacteria</taxon>
        <taxon>Moraxellales</taxon>
        <taxon>Moraxellaceae</taxon>
        <taxon>Acinetobacter</taxon>
    </lineage>
</organism>
<protein>
    <submittedName>
        <fullName evidence="1">Alpha/beta fold hydrolase</fullName>
    </submittedName>
</protein>
<name>A0A7T9Z726_9GAMM</name>
<proteinExistence type="predicted"/>
<dbReference type="AlphaFoldDB" id="A0A7T9Z726"/>
<sequence length="167" mass="19437">MLQDQFKILFLHGLDSSRESTKFHAIQSTNKFCIDVDYRNLNYETVAHFYQNIIQSIRPNILIGHSLGGYWALKLSSQYQLAAIVANPSLTPHFRDDYPPIAPEDLDNDLPRLAYLELGDEVIDMREVQSQLENYMLIDAVEGGHHRLEQPEKINHLIEHIQKQYFK</sequence>
<dbReference type="RefSeq" id="WP_004996503.1">
    <property type="nucleotide sequence ID" value="NZ_BKGH01000079.1"/>
</dbReference>
<dbReference type="PANTHER" id="PTHR35602:SF3">
    <property type="entry name" value="ESTERASE YQIA"/>
    <property type="match status" value="1"/>
</dbReference>
<dbReference type="Pfam" id="PF05728">
    <property type="entry name" value="UPF0227"/>
    <property type="match status" value="1"/>
</dbReference>
<keyword evidence="1" id="KW-0378">Hydrolase</keyword>
<dbReference type="InterPro" id="IPR008886">
    <property type="entry name" value="UPF0227/Esterase_YqiA"/>
</dbReference>
<evidence type="ECO:0000313" key="3">
    <source>
        <dbReference type="Proteomes" id="UP000595320"/>
    </source>
</evidence>
<dbReference type="SUPFAM" id="SSF53474">
    <property type="entry name" value="alpha/beta-Hydrolases"/>
    <property type="match status" value="1"/>
</dbReference>
<reference evidence="1 3" key="1">
    <citation type="submission" date="2021-01" db="EMBL/GenBank/DDBJ databases">
        <title>FDA dAtabase for Regulatory Grade micrObial Sequences (FDA-ARGOS): Supporting development and validation of Infectious Disease Dx tests.</title>
        <authorList>
            <person name="Sproer C."/>
            <person name="Gronow S."/>
            <person name="Severitt S."/>
            <person name="Schroder I."/>
            <person name="Tallon L."/>
            <person name="Sadzewicz L."/>
            <person name="Zhao X."/>
            <person name="Boylan J."/>
            <person name="Ott S."/>
            <person name="Bowen H."/>
            <person name="Vavikolanu K."/>
            <person name="Mehta A."/>
            <person name="Aluvathingal J."/>
            <person name="Nadendla S."/>
            <person name="Lowell S."/>
            <person name="Myers T."/>
            <person name="Yan Y."/>
            <person name="Sichtig H."/>
        </authorList>
    </citation>
    <scope>NUCLEOTIDE SEQUENCE [LARGE SCALE GENOMIC DNA]</scope>
    <source>
        <strain evidence="1 3">FDAARGOS_1096</strain>
    </source>
</reference>
<dbReference type="Proteomes" id="UP000595320">
    <property type="component" value="Chromosome"/>
</dbReference>
<dbReference type="PANTHER" id="PTHR35602">
    <property type="entry name" value="ESTERASE YQIA-RELATED"/>
    <property type="match status" value="1"/>
</dbReference>